<keyword evidence="3" id="KW-0687">Ribonucleoprotein</keyword>
<proteinExistence type="inferred from homology"/>
<evidence type="ECO:0000256" key="1">
    <source>
        <dbReference type="ARBA" id="ARBA00007594"/>
    </source>
</evidence>
<name>A0A7S3UHF5_9CHLO</name>
<dbReference type="InterPro" id="IPR012988">
    <property type="entry name" value="Ribosomal_uL30_N_euk"/>
</dbReference>
<dbReference type="AlphaFoldDB" id="A0A7S3UHF5"/>
<dbReference type="PROSITE" id="PS00634">
    <property type="entry name" value="RIBOSOMAL_L30"/>
    <property type="match status" value="1"/>
</dbReference>
<dbReference type="InterPro" id="IPR035808">
    <property type="entry name" value="Ribosomal_uL30_euk_arc"/>
</dbReference>
<dbReference type="GO" id="GO:0022625">
    <property type="term" value="C:cytosolic large ribosomal subunit"/>
    <property type="evidence" value="ECO:0007669"/>
    <property type="project" value="TreeGrafter"/>
</dbReference>
<dbReference type="FunFam" id="3.30.1390.20:FF:000002">
    <property type="entry name" value="60S ribosomal protein L7"/>
    <property type="match status" value="1"/>
</dbReference>
<evidence type="ECO:0000256" key="3">
    <source>
        <dbReference type="ARBA" id="ARBA00023274"/>
    </source>
</evidence>
<dbReference type="Pfam" id="PF00327">
    <property type="entry name" value="Ribosomal_L30"/>
    <property type="match status" value="1"/>
</dbReference>
<dbReference type="FunFam" id="3.30.1390.20:FF:000003">
    <property type="entry name" value="60S ribosomal protein L7"/>
    <property type="match status" value="1"/>
</dbReference>
<evidence type="ECO:0000313" key="6">
    <source>
        <dbReference type="EMBL" id="CAE0613914.1"/>
    </source>
</evidence>
<protein>
    <recommendedName>
        <fullName evidence="7">Ribosomal protein L30 ferredoxin-like fold domain-containing protein</fullName>
    </recommendedName>
</protein>
<dbReference type="PANTHER" id="PTHR11524:SF16">
    <property type="entry name" value="LARGE RIBOSOMAL SUBUNIT PROTEIN UL30"/>
    <property type="match status" value="1"/>
</dbReference>
<sequence length="238" mass="27331">MAGVPETLQKKKQRNAAWKKTEVEAAAAARTHAKAMRGTILKRAAKYAEEYRNQEKELVELRREAKRNGGFYVEPEAKLLFVMRIRGINDLHPTTRKILQLLRLRQIHNGVFLRVNKATVNMLRKVEPYITYGYPNLKTVKELIYKRGYGKINKQRVPLKDNATIEGALGKCGIVCMEDLVHEIYTAGPHFKEANNFLWPFKLSSPLGGMTRKRNHYIEGGEAGNREDKINALVRRMN</sequence>
<evidence type="ECO:0000259" key="5">
    <source>
        <dbReference type="Pfam" id="PF08079"/>
    </source>
</evidence>
<dbReference type="InterPro" id="IPR016082">
    <property type="entry name" value="Ribosomal_uL30_ferredoxin-like"/>
</dbReference>
<dbReference type="InterPro" id="IPR005998">
    <property type="entry name" value="Ribosomal_uL30_euk"/>
</dbReference>
<dbReference type="EMBL" id="HBIS01009618">
    <property type="protein sequence ID" value="CAE0613914.1"/>
    <property type="molecule type" value="Transcribed_RNA"/>
</dbReference>
<gene>
    <name evidence="6" type="ORF">PSAL00342_LOCUS7815</name>
</gene>
<organism evidence="6">
    <name type="scientific">Picocystis salinarum</name>
    <dbReference type="NCBI Taxonomy" id="88271"/>
    <lineage>
        <taxon>Eukaryota</taxon>
        <taxon>Viridiplantae</taxon>
        <taxon>Chlorophyta</taxon>
        <taxon>Picocystophyceae</taxon>
        <taxon>Picocystales</taxon>
        <taxon>Picocystaceae</taxon>
        <taxon>Picocystis</taxon>
    </lineage>
</organism>
<dbReference type="Pfam" id="PF08079">
    <property type="entry name" value="Ribosomal_L30_N"/>
    <property type="match status" value="1"/>
</dbReference>
<reference evidence="6" key="1">
    <citation type="submission" date="2021-01" db="EMBL/GenBank/DDBJ databases">
        <authorList>
            <person name="Corre E."/>
            <person name="Pelletier E."/>
            <person name="Niang G."/>
            <person name="Scheremetjew M."/>
            <person name="Finn R."/>
            <person name="Kale V."/>
            <person name="Holt S."/>
            <person name="Cochrane G."/>
            <person name="Meng A."/>
            <person name="Brown T."/>
            <person name="Cohen L."/>
        </authorList>
    </citation>
    <scope>NUCLEOTIDE SEQUENCE</scope>
    <source>
        <strain evidence="6">CCMP1897</strain>
    </source>
</reference>
<evidence type="ECO:0000256" key="2">
    <source>
        <dbReference type="ARBA" id="ARBA00022980"/>
    </source>
</evidence>
<dbReference type="GO" id="GO:0000463">
    <property type="term" value="P:maturation of LSU-rRNA from tricistronic rRNA transcript (SSU-rRNA, 5.8S rRNA, LSU-rRNA)"/>
    <property type="evidence" value="ECO:0007669"/>
    <property type="project" value="TreeGrafter"/>
</dbReference>
<comment type="similarity">
    <text evidence="1">Belongs to the universal ribosomal protein uL30 family.</text>
</comment>
<dbReference type="SUPFAM" id="SSF55129">
    <property type="entry name" value="Ribosomal protein L30p/L7e"/>
    <property type="match status" value="1"/>
</dbReference>
<keyword evidence="2" id="KW-0689">Ribosomal protein</keyword>
<dbReference type="PANTHER" id="PTHR11524">
    <property type="entry name" value="60S RIBOSOMAL PROTEIN L7"/>
    <property type="match status" value="1"/>
</dbReference>
<dbReference type="GO" id="GO:0003735">
    <property type="term" value="F:structural constituent of ribosome"/>
    <property type="evidence" value="ECO:0007669"/>
    <property type="project" value="TreeGrafter"/>
</dbReference>
<dbReference type="NCBIfam" id="TIGR01310">
    <property type="entry name" value="uL30_euk"/>
    <property type="match status" value="1"/>
</dbReference>
<accession>A0A7S3UHF5</accession>
<feature type="domain" description="Large ribosomal subunit protein uL30-like ferredoxin-like fold" evidence="4">
    <location>
        <begin position="80"/>
        <end position="130"/>
    </location>
</feature>
<feature type="domain" description="Large ribosomal subunit protein uL30 N-terminal eukaryotes" evidence="5">
    <location>
        <begin position="4"/>
        <end position="75"/>
    </location>
</feature>
<evidence type="ECO:0008006" key="7">
    <source>
        <dbReference type="Google" id="ProtNLM"/>
    </source>
</evidence>
<dbReference type="Gene3D" id="3.30.1390.20">
    <property type="entry name" value="Ribosomal protein L30, ferredoxin-like fold domain"/>
    <property type="match status" value="2"/>
</dbReference>
<dbReference type="InterPro" id="IPR039699">
    <property type="entry name" value="Ribosomal_uL30"/>
</dbReference>
<dbReference type="GO" id="GO:0003723">
    <property type="term" value="F:RNA binding"/>
    <property type="evidence" value="ECO:0007669"/>
    <property type="project" value="InterPro"/>
</dbReference>
<dbReference type="CDD" id="cd01657">
    <property type="entry name" value="Ribosomal_L7_archeal_euk"/>
    <property type="match status" value="1"/>
</dbReference>
<evidence type="ECO:0000259" key="4">
    <source>
        <dbReference type="Pfam" id="PF00327"/>
    </source>
</evidence>
<dbReference type="InterPro" id="IPR018038">
    <property type="entry name" value="Ribosomal_uL30_CS"/>
</dbReference>
<dbReference type="InterPro" id="IPR036919">
    <property type="entry name" value="Ribo_uL30_ferredoxin-like_sf"/>
</dbReference>